<sequence length="322" mass="33918">MTILAGLDIGGTKCAVLLGKTIGDDMEVIERVQFPTPSTPDESIEKMALTLDQLQEKHNVEKVAAIGISCGGPLNSKTGTIIAPPNLPGWENIEIVKLLEERYQIPVALQNDANAGAMAEWRWGAGKGTENMMFLTFGTGMGAGLILNGQLYSGTNDLAGEVGHIRLAEDGPIGFGKAGSFEGFCSGGGIAKLAAQKALEALQKGNPPTYCSSMDELSTITTKSVGEAAQAGDHLALEVFSMVGFQLGRALSLFVDILNPEKIVIGSIYGRQQDILEPIVLEELKKEAIPLSYSVCDIIPAGLGEKIGDLASFSVALLALKN</sequence>
<dbReference type="AlphaFoldDB" id="A0A5Q2TI29"/>
<evidence type="ECO:0000313" key="2">
    <source>
        <dbReference type="EMBL" id="QGH33652.1"/>
    </source>
</evidence>
<dbReference type="KEGG" id="grc:GI584_06300"/>
<dbReference type="Pfam" id="PF00480">
    <property type="entry name" value="ROK"/>
    <property type="match status" value="1"/>
</dbReference>
<dbReference type="RefSeq" id="WP_153790661.1">
    <property type="nucleotide sequence ID" value="NZ_CP045915.1"/>
</dbReference>
<dbReference type="SUPFAM" id="SSF53067">
    <property type="entry name" value="Actin-like ATPase domain"/>
    <property type="match status" value="1"/>
</dbReference>
<gene>
    <name evidence="2" type="ORF">GI584_06300</name>
</gene>
<evidence type="ECO:0000256" key="1">
    <source>
        <dbReference type="ARBA" id="ARBA00006479"/>
    </source>
</evidence>
<dbReference type="InterPro" id="IPR043129">
    <property type="entry name" value="ATPase_NBD"/>
</dbReference>
<dbReference type="Proteomes" id="UP000339690">
    <property type="component" value="Chromosome"/>
</dbReference>
<protein>
    <submittedName>
        <fullName evidence="2">ROK family protein</fullName>
    </submittedName>
</protein>
<dbReference type="EMBL" id="CP045915">
    <property type="protein sequence ID" value="QGH33652.1"/>
    <property type="molecule type" value="Genomic_DNA"/>
</dbReference>
<dbReference type="Gene3D" id="3.30.420.40">
    <property type="match status" value="2"/>
</dbReference>
<reference evidence="2 3" key="1">
    <citation type="submission" date="2019-11" db="EMBL/GenBank/DDBJ databases">
        <title>Gracilibacillus salitolerans sp. nov., a moderate halophile isolated from a saline soil in northwest China.</title>
        <authorList>
            <person name="Gan L."/>
        </authorList>
    </citation>
    <scope>NUCLEOTIDE SEQUENCE [LARGE SCALE GENOMIC DNA]</scope>
    <source>
        <strain evidence="2 3">SCU50</strain>
    </source>
</reference>
<accession>A0A5Q2TI29</accession>
<dbReference type="CDD" id="cd23763">
    <property type="entry name" value="ASKHA_ATPase_ROK"/>
    <property type="match status" value="1"/>
</dbReference>
<organism evidence="2 3">
    <name type="scientific">Gracilibacillus salitolerans</name>
    <dbReference type="NCBI Taxonomy" id="2663022"/>
    <lineage>
        <taxon>Bacteria</taxon>
        <taxon>Bacillati</taxon>
        <taxon>Bacillota</taxon>
        <taxon>Bacilli</taxon>
        <taxon>Bacillales</taxon>
        <taxon>Bacillaceae</taxon>
        <taxon>Gracilibacillus</taxon>
    </lineage>
</organism>
<dbReference type="PANTHER" id="PTHR18964:SF149">
    <property type="entry name" value="BIFUNCTIONAL UDP-N-ACETYLGLUCOSAMINE 2-EPIMERASE_N-ACETYLMANNOSAMINE KINASE"/>
    <property type="match status" value="1"/>
</dbReference>
<comment type="similarity">
    <text evidence="1">Belongs to the ROK (NagC/XylR) family.</text>
</comment>
<keyword evidence="3" id="KW-1185">Reference proteome</keyword>
<dbReference type="PANTHER" id="PTHR18964">
    <property type="entry name" value="ROK (REPRESSOR, ORF, KINASE) FAMILY"/>
    <property type="match status" value="1"/>
</dbReference>
<dbReference type="InterPro" id="IPR000600">
    <property type="entry name" value="ROK"/>
</dbReference>
<proteinExistence type="inferred from homology"/>
<evidence type="ECO:0000313" key="3">
    <source>
        <dbReference type="Proteomes" id="UP000339690"/>
    </source>
</evidence>
<name>A0A5Q2TI29_9BACI</name>